<dbReference type="GO" id="GO:0000976">
    <property type="term" value="F:transcription cis-regulatory region binding"/>
    <property type="evidence" value="ECO:0007669"/>
    <property type="project" value="TreeGrafter"/>
</dbReference>
<feature type="domain" description="OmpR/PhoB-type" evidence="7">
    <location>
        <begin position="166"/>
        <end position="265"/>
    </location>
</feature>
<sequence>MGGSKSWAQRPYPHLASNVATGMVGGMATDPTAKPSGDSMRIAVLDDEAAMLAFVTQTLIEAGHYCYDFPNARTLISRLRQDTFDLVILDWNMPDKSGVEIIQWMRENMDKPVPSLLLTNRNSDEDIVAGLDAGADDYVIKPVQPSVLLARINAIHRRTGPREAIGANESYGPFTLHPARQMVAVDGENVTLTAKEFELAATLFRNMHRPLSRSYLLEIVWGRNPDLPTRTLDAHISRIRAKLGLRPERGFRLIPVYSYGYRLEALEAEDS</sequence>
<dbReference type="InterPro" id="IPR001789">
    <property type="entry name" value="Sig_transdc_resp-reg_receiver"/>
</dbReference>
<dbReference type="Pfam" id="PF00072">
    <property type="entry name" value="Response_reg"/>
    <property type="match status" value="1"/>
</dbReference>
<dbReference type="InterPro" id="IPR036388">
    <property type="entry name" value="WH-like_DNA-bd_sf"/>
</dbReference>
<name>A0A975D3G8_9SPHN</name>
<dbReference type="PROSITE" id="PS51755">
    <property type="entry name" value="OMPR_PHOB"/>
    <property type="match status" value="1"/>
</dbReference>
<dbReference type="InterPro" id="IPR011006">
    <property type="entry name" value="CheY-like_superfamily"/>
</dbReference>
<feature type="DNA-binding region" description="OmpR/PhoB-type" evidence="5">
    <location>
        <begin position="166"/>
        <end position="265"/>
    </location>
</feature>
<keyword evidence="3 5" id="KW-0238">DNA-binding</keyword>
<evidence type="ECO:0000256" key="3">
    <source>
        <dbReference type="ARBA" id="ARBA00023125"/>
    </source>
</evidence>
<dbReference type="AlphaFoldDB" id="A0A975D3G8"/>
<evidence type="ECO:0000256" key="1">
    <source>
        <dbReference type="ARBA" id="ARBA00022553"/>
    </source>
</evidence>
<evidence type="ECO:0000259" key="7">
    <source>
        <dbReference type="PROSITE" id="PS51755"/>
    </source>
</evidence>
<keyword evidence="2" id="KW-0902">Two-component regulatory system</keyword>
<dbReference type="GO" id="GO:0006355">
    <property type="term" value="P:regulation of DNA-templated transcription"/>
    <property type="evidence" value="ECO:0007669"/>
    <property type="project" value="InterPro"/>
</dbReference>
<dbReference type="OMA" id="LTKEHFF"/>
<dbReference type="Gene3D" id="6.10.250.690">
    <property type="match status" value="1"/>
</dbReference>
<organism evidence="8 9">
    <name type="scientific">Rhizorhabdus wittichii</name>
    <dbReference type="NCBI Taxonomy" id="160791"/>
    <lineage>
        <taxon>Bacteria</taxon>
        <taxon>Pseudomonadati</taxon>
        <taxon>Pseudomonadota</taxon>
        <taxon>Alphaproteobacteria</taxon>
        <taxon>Sphingomonadales</taxon>
        <taxon>Sphingomonadaceae</taxon>
        <taxon>Rhizorhabdus</taxon>
    </lineage>
</organism>
<dbReference type="InterPro" id="IPR039420">
    <property type="entry name" value="WalR-like"/>
</dbReference>
<dbReference type="InterPro" id="IPR001867">
    <property type="entry name" value="OmpR/PhoB-type_DNA-bd"/>
</dbReference>
<dbReference type="PANTHER" id="PTHR48111">
    <property type="entry name" value="REGULATOR OF RPOS"/>
    <property type="match status" value="1"/>
</dbReference>
<dbReference type="GO" id="GO:0032993">
    <property type="term" value="C:protein-DNA complex"/>
    <property type="evidence" value="ECO:0007669"/>
    <property type="project" value="TreeGrafter"/>
</dbReference>
<dbReference type="Proteomes" id="UP000664914">
    <property type="component" value="Chromosome"/>
</dbReference>
<keyword evidence="1 4" id="KW-0597">Phosphoprotein</keyword>
<dbReference type="SUPFAM" id="SSF46894">
    <property type="entry name" value="C-terminal effector domain of the bipartite response regulators"/>
    <property type="match status" value="1"/>
</dbReference>
<accession>A0A975D3G8</accession>
<dbReference type="Pfam" id="PF00486">
    <property type="entry name" value="Trans_reg_C"/>
    <property type="match status" value="1"/>
</dbReference>
<dbReference type="PANTHER" id="PTHR48111:SF40">
    <property type="entry name" value="PHOSPHATE REGULON TRANSCRIPTIONAL REGULATORY PROTEIN PHOB"/>
    <property type="match status" value="1"/>
</dbReference>
<dbReference type="SUPFAM" id="SSF52172">
    <property type="entry name" value="CheY-like"/>
    <property type="match status" value="1"/>
</dbReference>
<dbReference type="InterPro" id="IPR016032">
    <property type="entry name" value="Sig_transdc_resp-reg_C-effctor"/>
</dbReference>
<evidence type="ECO:0000313" key="9">
    <source>
        <dbReference type="Proteomes" id="UP000664914"/>
    </source>
</evidence>
<evidence type="ECO:0000256" key="2">
    <source>
        <dbReference type="ARBA" id="ARBA00023012"/>
    </source>
</evidence>
<dbReference type="SMART" id="SM00862">
    <property type="entry name" value="Trans_reg_C"/>
    <property type="match status" value="1"/>
</dbReference>
<evidence type="ECO:0000259" key="6">
    <source>
        <dbReference type="PROSITE" id="PS50110"/>
    </source>
</evidence>
<dbReference type="Gene3D" id="1.10.10.10">
    <property type="entry name" value="Winged helix-like DNA-binding domain superfamily/Winged helix DNA-binding domain"/>
    <property type="match status" value="1"/>
</dbReference>
<dbReference type="GO" id="GO:0000156">
    <property type="term" value="F:phosphorelay response regulator activity"/>
    <property type="evidence" value="ECO:0007669"/>
    <property type="project" value="TreeGrafter"/>
</dbReference>
<evidence type="ECO:0000256" key="5">
    <source>
        <dbReference type="PROSITE-ProRule" id="PRU01091"/>
    </source>
</evidence>
<dbReference type="PROSITE" id="PS50110">
    <property type="entry name" value="RESPONSE_REGULATORY"/>
    <property type="match status" value="1"/>
</dbReference>
<dbReference type="GO" id="GO:0005829">
    <property type="term" value="C:cytosol"/>
    <property type="evidence" value="ECO:0007669"/>
    <property type="project" value="TreeGrafter"/>
</dbReference>
<dbReference type="Gene3D" id="3.40.50.2300">
    <property type="match status" value="1"/>
</dbReference>
<reference evidence="8" key="1">
    <citation type="submission" date="2020-07" db="EMBL/GenBank/DDBJ databases">
        <authorList>
            <person name="Camacho E."/>
        </authorList>
    </citation>
    <scope>NUCLEOTIDE SEQUENCE</scope>
    <source>
        <strain evidence="8">MPO218</strain>
    </source>
</reference>
<feature type="modified residue" description="4-aspartylphosphate" evidence="4">
    <location>
        <position position="90"/>
    </location>
</feature>
<evidence type="ECO:0000313" key="8">
    <source>
        <dbReference type="EMBL" id="QTH22158.1"/>
    </source>
</evidence>
<evidence type="ECO:0000256" key="4">
    <source>
        <dbReference type="PROSITE-ProRule" id="PRU00169"/>
    </source>
</evidence>
<reference evidence="8" key="2">
    <citation type="submission" date="2021-04" db="EMBL/GenBank/DDBJ databases">
        <title>Isolation and genomic analysis of the ibuprofen-degrading bacterium Sphingomonas strain MPO218.</title>
        <authorList>
            <person name="Aulestia M."/>
            <person name="Flores A."/>
            <person name="Mangas E.L."/>
            <person name="Perez-Pulido A.J."/>
            <person name="Santero E."/>
            <person name="Camacho E.M."/>
        </authorList>
    </citation>
    <scope>NUCLEOTIDE SEQUENCE</scope>
    <source>
        <strain evidence="8">MPO218</strain>
    </source>
</reference>
<dbReference type="EMBL" id="CP059319">
    <property type="protein sequence ID" value="QTH22158.1"/>
    <property type="molecule type" value="Genomic_DNA"/>
</dbReference>
<protein>
    <submittedName>
        <fullName evidence="8">Response regulator transcription factor</fullName>
    </submittedName>
</protein>
<dbReference type="CDD" id="cd17574">
    <property type="entry name" value="REC_OmpR"/>
    <property type="match status" value="1"/>
</dbReference>
<proteinExistence type="predicted"/>
<feature type="domain" description="Response regulatory" evidence="6">
    <location>
        <begin position="41"/>
        <end position="156"/>
    </location>
</feature>
<dbReference type="SMART" id="SM00448">
    <property type="entry name" value="REC"/>
    <property type="match status" value="1"/>
</dbReference>
<gene>
    <name evidence="8" type="ORF">HRJ34_01065</name>
</gene>
<dbReference type="CDD" id="cd00383">
    <property type="entry name" value="trans_reg_C"/>
    <property type="match status" value="1"/>
</dbReference>